<evidence type="ECO:0000256" key="1">
    <source>
        <dbReference type="SAM" id="MobiDB-lite"/>
    </source>
</evidence>
<dbReference type="EMBL" id="QNUK01000083">
    <property type="protein sequence ID" value="KAF5902863.1"/>
    <property type="molecule type" value="Genomic_DNA"/>
</dbReference>
<feature type="compositionally biased region" description="Polar residues" evidence="1">
    <location>
        <begin position="91"/>
        <end position="102"/>
    </location>
</feature>
<accession>A0A8J4U8T4</accession>
<gene>
    <name evidence="2" type="ORF">DAT39_007376</name>
</gene>
<protein>
    <submittedName>
        <fullName evidence="2">Uncharacterized protein</fullName>
    </submittedName>
</protein>
<dbReference type="AlphaFoldDB" id="A0A8J4U8T4"/>
<feature type="region of interest" description="Disordered" evidence="1">
    <location>
        <begin position="42"/>
        <end position="102"/>
    </location>
</feature>
<feature type="compositionally biased region" description="Basic and acidic residues" evidence="1">
    <location>
        <begin position="42"/>
        <end position="62"/>
    </location>
</feature>
<reference evidence="2" key="1">
    <citation type="submission" date="2020-07" db="EMBL/GenBank/DDBJ databases">
        <title>Clarias magur genome sequencing, assembly and annotation.</title>
        <authorList>
            <person name="Kushwaha B."/>
            <person name="Kumar R."/>
            <person name="Das P."/>
            <person name="Joshi C.G."/>
            <person name="Kumar D."/>
            <person name="Nagpure N.S."/>
            <person name="Pandey M."/>
            <person name="Agarwal S."/>
            <person name="Srivastava S."/>
            <person name="Singh M."/>
            <person name="Sahoo L."/>
            <person name="Jayasankar P."/>
            <person name="Meher P.K."/>
            <person name="Koringa P.G."/>
            <person name="Iquebal M.A."/>
            <person name="Das S.P."/>
            <person name="Bit A."/>
            <person name="Patnaik S."/>
            <person name="Patel N."/>
            <person name="Shah T.M."/>
            <person name="Hinsu A."/>
            <person name="Jena J.K."/>
        </authorList>
    </citation>
    <scope>NUCLEOTIDE SEQUENCE</scope>
    <source>
        <strain evidence="2">CIFAMagur01</strain>
        <tissue evidence="2">Testis</tissue>
    </source>
</reference>
<sequence>MWPGGSGSSPGPVISSANVGAERLITPLQTLYAVYRSVYRRDKHEACSSSAERAEDESRLDRAPYPASHCSLEDTNLRRESAGEMDAQQKIYLSTGSPIPQS</sequence>
<proteinExistence type="predicted"/>
<keyword evidence="3" id="KW-1185">Reference proteome</keyword>
<organism evidence="2 3">
    <name type="scientific">Clarias magur</name>
    <name type="common">Asian catfish</name>
    <name type="synonym">Macropteronotus magur</name>
    <dbReference type="NCBI Taxonomy" id="1594786"/>
    <lineage>
        <taxon>Eukaryota</taxon>
        <taxon>Metazoa</taxon>
        <taxon>Chordata</taxon>
        <taxon>Craniata</taxon>
        <taxon>Vertebrata</taxon>
        <taxon>Euteleostomi</taxon>
        <taxon>Actinopterygii</taxon>
        <taxon>Neopterygii</taxon>
        <taxon>Teleostei</taxon>
        <taxon>Ostariophysi</taxon>
        <taxon>Siluriformes</taxon>
        <taxon>Clariidae</taxon>
        <taxon>Clarias</taxon>
    </lineage>
</organism>
<dbReference type="Proteomes" id="UP000727407">
    <property type="component" value="Unassembled WGS sequence"/>
</dbReference>
<name>A0A8J4U8T4_CLAMG</name>
<feature type="compositionally biased region" description="Basic and acidic residues" evidence="1">
    <location>
        <begin position="71"/>
        <end position="82"/>
    </location>
</feature>
<evidence type="ECO:0000313" key="2">
    <source>
        <dbReference type="EMBL" id="KAF5902863.1"/>
    </source>
</evidence>
<evidence type="ECO:0000313" key="3">
    <source>
        <dbReference type="Proteomes" id="UP000727407"/>
    </source>
</evidence>
<comment type="caution">
    <text evidence="2">The sequence shown here is derived from an EMBL/GenBank/DDBJ whole genome shotgun (WGS) entry which is preliminary data.</text>
</comment>